<keyword evidence="2" id="KW-0808">Transferase</keyword>
<dbReference type="InterPro" id="IPR050306">
    <property type="entry name" value="PfkB_Carbo_kinase"/>
</dbReference>
<keyword evidence="6" id="KW-1185">Reference proteome</keyword>
<evidence type="ECO:0000256" key="3">
    <source>
        <dbReference type="ARBA" id="ARBA00022777"/>
    </source>
</evidence>
<dbReference type="PANTHER" id="PTHR43085:SF57">
    <property type="entry name" value="CARBOHYDRATE KINASE PFKB DOMAIN-CONTAINING PROTEIN"/>
    <property type="match status" value="1"/>
</dbReference>
<dbReference type="PANTHER" id="PTHR43085">
    <property type="entry name" value="HEXOKINASE FAMILY MEMBER"/>
    <property type="match status" value="1"/>
</dbReference>
<evidence type="ECO:0000256" key="1">
    <source>
        <dbReference type="ARBA" id="ARBA00010688"/>
    </source>
</evidence>
<dbReference type="Gene3D" id="3.40.1190.20">
    <property type="match status" value="1"/>
</dbReference>
<gene>
    <name evidence="5" type="ORF">EOD73_06140</name>
</gene>
<dbReference type="InterPro" id="IPR029056">
    <property type="entry name" value="Ribokinase-like"/>
</dbReference>
<evidence type="ECO:0000313" key="6">
    <source>
        <dbReference type="Proteomes" id="UP000288587"/>
    </source>
</evidence>
<dbReference type="EMBL" id="SACM01000001">
    <property type="protein sequence ID" value="RVT88548.1"/>
    <property type="molecule type" value="Genomic_DNA"/>
</dbReference>
<accession>A0A3S2UYU2</accession>
<comment type="caution">
    <text evidence="5">The sequence shown here is derived from an EMBL/GenBank/DDBJ whole genome shotgun (WGS) entry which is preliminary data.</text>
</comment>
<dbReference type="InterPro" id="IPR011611">
    <property type="entry name" value="PfkB_dom"/>
</dbReference>
<name>A0A3S2UYU2_9BURK</name>
<dbReference type="Pfam" id="PF00294">
    <property type="entry name" value="PfkB"/>
    <property type="match status" value="1"/>
</dbReference>
<organism evidence="5 6">
    <name type="scientific">Inhella crocodyli</name>
    <dbReference type="NCBI Taxonomy" id="2499851"/>
    <lineage>
        <taxon>Bacteria</taxon>
        <taxon>Pseudomonadati</taxon>
        <taxon>Pseudomonadota</taxon>
        <taxon>Betaproteobacteria</taxon>
        <taxon>Burkholderiales</taxon>
        <taxon>Sphaerotilaceae</taxon>
        <taxon>Inhella</taxon>
    </lineage>
</organism>
<evidence type="ECO:0000256" key="2">
    <source>
        <dbReference type="ARBA" id="ARBA00022679"/>
    </source>
</evidence>
<protein>
    <recommendedName>
        <fullName evidence="4">Carbohydrate kinase PfkB domain-containing protein</fullName>
    </recommendedName>
</protein>
<dbReference type="SUPFAM" id="SSF53613">
    <property type="entry name" value="Ribokinase-like"/>
    <property type="match status" value="1"/>
</dbReference>
<dbReference type="GO" id="GO:0016301">
    <property type="term" value="F:kinase activity"/>
    <property type="evidence" value="ECO:0007669"/>
    <property type="project" value="UniProtKB-KW"/>
</dbReference>
<dbReference type="OrthoDB" id="9779730at2"/>
<reference evidence="5 6" key="1">
    <citation type="submission" date="2019-01" db="EMBL/GenBank/DDBJ databases">
        <authorList>
            <person name="Chen W.-M."/>
        </authorList>
    </citation>
    <scope>NUCLEOTIDE SEQUENCE [LARGE SCALE GENOMIC DNA]</scope>
    <source>
        <strain evidence="5 6">CCP-18</strain>
    </source>
</reference>
<comment type="similarity">
    <text evidence="1">Belongs to the carbohydrate kinase PfkB family.</text>
</comment>
<evidence type="ECO:0000259" key="4">
    <source>
        <dbReference type="Pfam" id="PF00294"/>
    </source>
</evidence>
<evidence type="ECO:0000313" key="5">
    <source>
        <dbReference type="EMBL" id="RVT88548.1"/>
    </source>
</evidence>
<keyword evidence="3" id="KW-0418">Kinase</keyword>
<dbReference type="RefSeq" id="WP_127681833.1">
    <property type="nucleotide sequence ID" value="NZ_SACM01000001.1"/>
</dbReference>
<proteinExistence type="inferred from homology"/>
<sequence>MTASANAPVLALLGEALVDRLPSGPVAAGAPLNAARHLHALGCEPLLVSRINPADEAGAQVLAAVVGAGLRPDGLQFDAQHPTGTVDVVMTGSAHRFVIQPNVAWDFIDADLALRAVDAAPPALVYFGSLAQRHPVGREAIRRVAGRPGALRYLDLNLREGVGDQLALDTLAMADWVKVNDEELDTVLRWSGAADVAALMVSYRLQRLIVTRGPEGYASFGPQGALLAEGPGVPVPHLVDTVGAGDAFSACLLAAHLQGKAWAPALALANRFAAALCGQAGASPSDPASFYPPWQAALAALPSRPEGAP</sequence>
<feature type="domain" description="Carbohydrate kinase PfkB" evidence="4">
    <location>
        <begin position="27"/>
        <end position="287"/>
    </location>
</feature>
<dbReference type="Proteomes" id="UP000288587">
    <property type="component" value="Unassembled WGS sequence"/>
</dbReference>
<dbReference type="AlphaFoldDB" id="A0A3S2UYU2"/>